<dbReference type="Pfam" id="PF00106">
    <property type="entry name" value="adh_short"/>
    <property type="match status" value="1"/>
</dbReference>
<keyword evidence="2" id="KW-1185">Reference proteome</keyword>
<dbReference type="GO" id="GO:0016491">
    <property type="term" value="F:oxidoreductase activity"/>
    <property type="evidence" value="ECO:0007669"/>
    <property type="project" value="UniProtKB-KW"/>
</dbReference>
<dbReference type="InterPro" id="IPR052625">
    <property type="entry name" value="Chl_b_Red"/>
</dbReference>
<evidence type="ECO:0000313" key="1">
    <source>
        <dbReference type="EMBL" id="WNC72210.1"/>
    </source>
</evidence>
<reference evidence="2" key="1">
    <citation type="submission" date="2023-09" db="EMBL/GenBank/DDBJ databases">
        <authorList>
            <person name="Li S."/>
            <person name="Li X."/>
            <person name="Zhang C."/>
            <person name="Zhao Z."/>
        </authorList>
    </citation>
    <scope>NUCLEOTIDE SEQUENCE [LARGE SCALE GENOMIC DNA]</scope>
    <source>
        <strain evidence="2">SQ149</strain>
    </source>
</reference>
<dbReference type="SUPFAM" id="SSF51735">
    <property type="entry name" value="NAD(P)-binding Rossmann-fold domains"/>
    <property type="match status" value="1"/>
</dbReference>
<accession>A0ABY9TTW5</accession>
<dbReference type="InterPro" id="IPR002347">
    <property type="entry name" value="SDR_fam"/>
</dbReference>
<dbReference type="CDD" id="cd05233">
    <property type="entry name" value="SDR_c"/>
    <property type="match status" value="1"/>
</dbReference>
<evidence type="ECO:0000313" key="2">
    <source>
        <dbReference type="Proteomes" id="UP001258994"/>
    </source>
</evidence>
<dbReference type="EMBL" id="CP134145">
    <property type="protein sequence ID" value="WNC72210.1"/>
    <property type="molecule type" value="Genomic_DNA"/>
</dbReference>
<dbReference type="PANTHER" id="PTHR24314:SF21">
    <property type="entry name" value="CHLOROPHYLL(IDE) B REDUCTASE NYC1, CHLOROPLASTIC-RELATED"/>
    <property type="match status" value="1"/>
</dbReference>
<name>A0ABY9TTW5_9GAMM</name>
<protein>
    <submittedName>
        <fullName evidence="1">SDR family oxidoreductase</fullName>
        <ecNumber evidence="1">1.-.-.-</ecNumber>
    </submittedName>
</protein>
<dbReference type="Gene3D" id="3.40.50.720">
    <property type="entry name" value="NAD(P)-binding Rossmann-like Domain"/>
    <property type="match status" value="1"/>
</dbReference>
<dbReference type="PRINTS" id="PR00081">
    <property type="entry name" value="GDHRDH"/>
</dbReference>
<dbReference type="RefSeq" id="WP_348391329.1">
    <property type="nucleotide sequence ID" value="NZ_CP134145.1"/>
</dbReference>
<sequence length="267" mass="28295">MKSVVITGSTRGIGRGLAENFLERGCKVVISARQAEQVANVVADLGQKYGAENVTGIACDVTNVEQLSALWQHGVDAFTTIDIWINNAGMSIQRMPLAEQDSAALSAIINTNLAGVVLASHVALKGMFAQGNGQLWNMEGFGSNDATQPGMAAYGATKRAVTYLNKSLQKEVKGSAVQVNTLSPGIVVTELLIGDYDTSSEAWAKAKKIFNILGDKVETVTPWLVEGVLAANKSGAKVAWLTGGKAFVRFLTAGFKKRDLFTDIEGA</sequence>
<gene>
    <name evidence="1" type="ORF">RGQ13_19120</name>
</gene>
<proteinExistence type="predicted"/>
<keyword evidence="1" id="KW-0560">Oxidoreductase</keyword>
<dbReference type="InterPro" id="IPR036291">
    <property type="entry name" value="NAD(P)-bd_dom_sf"/>
</dbReference>
<dbReference type="PANTHER" id="PTHR24314">
    <property type="entry name" value="NON-SPECIFIC LIPID TRANSFER PROTEIN-RELATED"/>
    <property type="match status" value="1"/>
</dbReference>
<organism evidence="1 2">
    <name type="scientific">Thalassotalea psychrophila</name>
    <dbReference type="NCBI Taxonomy" id="3065647"/>
    <lineage>
        <taxon>Bacteria</taxon>
        <taxon>Pseudomonadati</taxon>
        <taxon>Pseudomonadota</taxon>
        <taxon>Gammaproteobacteria</taxon>
        <taxon>Alteromonadales</taxon>
        <taxon>Colwelliaceae</taxon>
        <taxon>Thalassotalea</taxon>
    </lineage>
</organism>
<dbReference type="EC" id="1.-.-.-" evidence="1"/>
<dbReference type="Proteomes" id="UP001258994">
    <property type="component" value="Chromosome"/>
</dbReference>